<keyword evidence="4" id="KW-0472">Membrane</keyword>
<dbReference type="Proteomes" id="UP000076798">
    <property type="component" value="Unassembled WGS sequence"/>
</dbReference>
<dbReference type="OrthoDB" id="423313at2759"/>
<dbReference type="AlphaFoldDB" id="A0A166DDT1"/>
<name>A0A166DDT1_9AGAM</name>
<evidence type="ECO:0000256" key="4">
    <source>
        <dbReference type="SAM" id="Phobius"/>
    </source>
</evidence>
<reference evidence="5 6" key="1">
    <citation type="journal article" date="2016" name="Mol. Biol. Evol.">
        <title>Comparative Genomics of Early-Diverging Mushroom-Forming Fungi Provides Insights into the Origins of Lignocellulose Decay Capabilities.</title>
        <authorList>
            <person name="Nagy L.G."/>
            <person name="Riley R."/>
            <person name="Tritt A."/>
            <person name="Adam C."/>
            <person name="Daum C."/>
            <person name="Floudas D."/>
            <person name="Sun H."/>
            <person name="Yadav J.S."/>
            <person name="Pangilinan J."/>
            <person name="Larsson K.H."/>
            <person name="Matsuura K."/>
            <person name="Barry K."/>
            <person name="Labutti K."/>
            <person name="Kuo R."/>
            <person name="Ohm R.A."/>
            <person name="Bhattacharya S.S."/>
            <person name="Shirouzu T."/>
            <person name="Yoshinaga Y."/>
            <person name="Martin F.M."/>
            <person name="Grigoriev I.V."/>
            <person name="Hibbett D.S."/>
        </authorList>
    </citation>
    <scope>NUCLEOTIDE SEQUENCE [LARGE SCALE GENOMIC DNA]</scope>
    <source>
        <strain evidence="5 6">HHB10207 ss-3</strain>
    </source>
</reference>
<dbReference type="Pfam" id="PF10250">
    <property type="entry name" value="O-FucT"/>
    <property type="match status" value="1"/>
</dbReference>
<dbReference type="EMBL" id="KV428064">
    <property type="protein sequence ID" value="KZT38412.1"/>
    <property type="molecule type" value="Genomic_DNA"/>
</dbReference>
<evidence type="ECO:0000256" key="3">
    <source>
        <dbReference type="ARBA" id="ARBA00023277"/>
    </source>
</evidence>
<dbReference type="GO" id="GO:0016740">
    <property type="term" value="F:transferase activity"/>
    <property type="evidence" value="ECO:0007669"/>
    <property type="project" value="UniProtKB-KW"/>
</dbReference>
<keyword evidence="6" id="KW-1185">Reference proteome</keyword>
<dbReference type="STRING" id="1314776.A0A166DDT1"/>
<protein>
    <submittedName>
        <fullName evidence="5">Uncharacterized protein</fullName>
    </submittedName>
</protein>
<keyword evidence="1" id="KW-0808">Transferase</keyword>
<keyword evidence="4" id="KW-0812">Transmembrane</keyword>
<accession>A0A166DDT1</accession>
<keyword evidence="2" id="KW-0294">Fucose metabolism</keyword>
<proteinExistence type="predicted"/>
<gene>
    <name evidence="5" type="ORF">SISSUDRAFT_986284</name>
</gene>
<evidence type="ECO:0000313" key="5">
    <source>
        <dbReference type="EMBL" id="KZT38412.1"/>
    </source>
</evidence>
<dbReference type="GO" id="GO:0006004">
    <property type="term" value="P:fucose metabolic process"/>
    <property type="evidence" value="ECO:0007669"/>
    <property type="project" value="UniProtKB-KW"/>
</dbReference>
<dbReference type="InterPro" id="IPR019378">
    <property type="entry name" value="GDP-Fuc_O-FucTrfase"/>
</dbReference>
<sequence>MLSSRPTLWAILAVFFASTLSTLWYIYGSNAALPRPLDLTTPLWCPAIDKPSVTTEGSFLPVKDAPITPRFRDTLLPDHGYITAFPHAGWTNDVMGTAHLILLALLTRRTPIIPPYHPSHLPKASGLIRFGEIFDVKKLSAGINIPILEWDDVKNMTDEERNKDPRTRNYWGGEKEEVGCWALWPTQGTATRHRGVSAESVNLDVSWTPVPFGHPVKPHIIDWNLHALAELGFPEGHKAPELIPFPNSAGHQIDPDEQLFCLDFIYFVGLYEGGNEWWRESGMIWHSVARHMHWAPPLRSLAHEFLSSILGIPYISTDPIPPYIAIHVRRNDFKKICHSVAQEECMAPLSAYAKRVAEVREGLRGKGFKNTSEEELKVIVLSDEPRTTPPNDASYPPGSSEKFWKEVDDLGWLWVDHDTWGTVEKYGMWYTVLLEACIQSLGIGFVGTDKSTMSSIAMRRTQEWSGGVGLLVKWGTLNADAHKIRSLMLEDF</sequence>
<dbReference type="CDD" id="cd11296">
    <property type="entry name" value="O-FucT_like"/>
    <property type="match status" value="1"/>
</dbReference>
<organism evidence="5 6">
    <name type="scientific">Sistotremastrum suecicum HHB10207 ss-3</name>
    <dbReference type="NCBI Taxonomy" id="1314776"/>
    <lineage>
        <taxon>Eukaryota</taxon>
        <taxon>Fungi</taxon>
        <taxon>Dikarya</taxon>
        <taxon>Basidiomycota</taxon>
        <taxon>Agaricomycotina</taxon>
        <taxon>Agaricomycetes</taxon>
        <taxon>Sistotremastrales</taxon>
        <taxon>Sistotremastraceae</taxon>
        <taxon>Sistotremastrum</taxon>
    </lineage>
</organism>
<evidence type="ECO:0000256" key="1">
    <source>
        <dbReference type="ARBA" id="ARBA00022679"/>
    </source>
</evidence>
<keyword evidence="3" id="KW-0119">Carbohydrate metabolism</keyword>
<feature type="transmembrane region" description="Helical" evidence="4">
    <location>
        <begin position="7"/>
        <end position="27"/>
    </location>
</feature>
<keyword evidence="4" id="KW-1133">Transmembrane helix</keyword>
<evidence type="ECO:0000313" key="6">
    <source>
        <dbReference type="Proteomes" id="UP000076798"/>
    </source>
</evidence>
<evidence type="ECO:0000256" key="2">
    <source>
        <dbReference type="ARBA" id="ARBA00023253"/>
    </source>
</evidence>
<dbReference type="Gene3D" id="3.40.50.11350">
    <property type="match status" value="1"/>
</dbReference>